<proteinExistence type="inferred from homology"/>
<dbReference type="InterPro" id="IPR005119">
    <property type="entry name" value="LysR_subst-bd"/>
</dbReference>
<organism evidence="6 7">
    <name type="scientific">Pigmentiphaga kullae</name>
    <dbReference type="NCBI Taxonomy" id="151784"/>
    <lineage>
        <taxon>Bacteria</taxon>
        <taxon>Pseudomonadati</taxon>
        <taxon>Pseudomonadota</taxon>
        <taxon>Betaproteobacteria</taxon>
        <taxon>Burkholderiales</taxon>
        <taxon>Alcaligenaceae</taxon>
        <taxon>Pigmentiphaga</taxon>
    </lineage>
</organism>
<keyword evidence="3" id="KW-0238">DNA-binding</keyword>
<dbReference type="PROSITE" id="PS50931">
    <property type="entry name" value="HTH_LYSR"/>
    <property type="match status" value="1"/>
</dbReference>
<dbReference type="InterPro" id="IPR036388">
    <property type="entry name" value="WH-like_DNA-bd_sf"/>
</dbReference>
<gene>
    <name evidence="6" type="ORF">EV675_2503</name>
</gene>
<dbReference type="SUPFAM" id="SSF46785">
    <property type="entry name" value="Winged helix' DNA-binding domain"/>
    <property type="match status" value="1"/>
</dbReference>
<dbReference type="GO" id="GO:0003677">
    <property type="term" value="F:DNA binding"/>
    <property type="evidence" value="ECO:0007669"/>
    <property type="project" value="UniProtKB-KW"/>
</dbReference>
<dbReference type="PRINTS" id="PR00039">
    <property type="entry name" value="HTHLYSR"/>
</dbReference>
<dbReference type="Pfam" id="PF03466">
    <property type="entry name" value="LysR_substrate"/>
    <property type="match status" value="1"/>
</dbReference>
<evidence type="ECO:0000256" key="2">
    <source>
        <dbReference type="ARBA" id="ARBA00023015"/>
    </source>
</evidence>
<dbReference type="OrthoDB" id="8524600at2"/>
<dbReference type="Gene3D" id="3.40.190.290">
    <property type="match status" value="1"/>
</dbReference>
<dbReference type="AlphaFoldDB" id="A0A4Q7NMN3"/>
<dbReference type="RefSeq" id="WP_130357551.1">
    <property type="nucleotide sequence ID" value="NZ_SGXC01000001.1"/>
</dbReference>
<evidence type="ECO:0000256" key="1">
    <source>
        <dbReference type="ARBA" id="ARBA00009437"/>
    </source>
</evidence>
<evidence type="ECO:0000313" key="7">
    <source>
        <dbReference type="Proteomes" id="UP000292445"/>
    </source>
</evidence>
<dbReference type="FunFam" id="1.10.10.10:FF:000001">
    <property type="entry name" value="LysR family transcriptional regulator"/>
    <property type="match status" value="1"/>
</dbReference>
<dbReference type="Pfam" id="PF00126">
    <property type="entry name" value="HTH_1"/>
    <property type="match status" value="1"/>
</dbReference>
<dbReference type="EMBL" id="SGXC01000001">
    <property type="protein sequence ID" value="RZS86461.1"/>
    <property type="molecule type" value="Genomic_DNA"/>
</dbReference>
<reference evidence="6 7" key="1">
    <citation type="submission" date="2019-02" db="EMBL/GenBank/DDBJ databases">
        <title>Genomic Encyclopedia of Type Strains, Phase IV (KMG-IV): sequencing the most valuable type-strain genomes for metagenomic binning, comparative biology and taxonomic classification.</title>
        <authorList>
            <person name="Goeker M."/>
        </authorList>
    </citation>
    <scope>NUCLEOTIDE SEQUENCE [LARGE SCALE GENOMIC DNA]</scope>
    <source>
        <strain evidence="6 7">K24</strain>
    </source>
</reference>
<comment type="similarity">
    <text evidence="1">Belongs to the LysR transcriptional regulatory family.</text>
</comment>
<evidence type="ECO:0000256" key="4">
    <source>
        <dbReference type="ARBA" id="ARBA00023163"/>
    </source>
</evidence>
<keyword evidence="4" id="KW-0804">Transcription</keyword>
<dbReference type="PANTHER" id="PTHR30419">
    <property type="entry name" value="HTH-TYPE TRANSCRIPTIONAL REGULATOR YBHD"/>
    <property type="match status" value="1"/>
</dbReference>
<dbReference type="Proteomes" id="UP000292445">
    <property type="component" value="Unassembled WGS sequence"/>
</dbReference>
<dbReference type="InterPro" id="IPR000847">
    <property type="entry name" value="LysR_HTH_N"/>
</dbReference>
<evidence type="ECO:0000259" key="5">
    <source>
        <dbReference type="PROSITE" id="PS50931"/>
    </source>
</evidence>
<name>A0A4Q7NMN3_9BURK</name>
<comment type="caution">
    <text evidence="6">The sequence shown here is derived from an EMBL/GenBank/DDBJ whole genome shotgun (WGS) entry which is preliminary data.</text>
</comment>
<dbReference type="GO" id="GO:0005829">
    <property type="term" value="C:cytosol"/>
    <property type="evidence" value="ECO:0007669"/>
    <property type="project" value="TreeGrafter"/>
</dbReference>
<dbReference type="SUPFAM" id="SSF53850">
    <property type="entry name" value="Periplasmic binding protein-like II"/>
    <property type="match status" value="1"/>
</dbReference>
<protein>
    <submittedName>
        <fullName evidence="6">LysR family transcriptional regulator</fullName>
    </submittedName>
</protein>
<dbReference type="InterPro" id="IPR050950">
    <property type="entry name" value="HTH-type_LysR_regulators"/>
</dbReference>
<dbReference type="PANTHER" id="PTHR30419:SF30">
    <property type="entry name" value="LYSR FAMILY TRANSCRIPTIONAL REGULATOR"/>
    <property type="match status" value="1"/>
</dbReference>
<feature type="domain" description="HTH lysR-type" evidence="5">
    <location>
        <begin position="1"/>
        <end position="58"/>
    </location>
</feature>
<evidence type="ECO:0000313" key="6">
    <source>
        <dbReference type="EMBL" id="RZS86461.1"/>
    </source>
</evidence>
<evidence type="ECO:0000256" key="3">
    <source>
        <dbReference type="ARBA" id="ARBA00023125"/>
    </source>
</evidence>
<accession>A0A4Q7NMN3</accession>
<dbReference type="GO" id="GO:0003700">
    <property type="term" value="F:DNA-binding transcription factor activity"/>
    <property type="evidence" value="ECO:0007669"/>
    <property type="project" value="InterPro"/>
</dbReference>
<dbReference type="InterPro" id="IPR036390">
    <property type="entry name" value="WH_DNA-bd_sf"/>
</dbReference>
<keyword evidence="7" id="KW-1185">Reference proteome</keyword>
<dbReference type="Gene3D" id="1.10.10.10">
    <property type="entry name" value="Winged helix-like DNA-binding domain superfamily/Winged helix DNA-binding domain"/>
    <property type="match status" value="1"/>
</dbReference>
<keyword evidence="2" id="KW-0805">Transcription regulation</keyword>
<sequence length="303" mass="33376">MKLNQLRDLVAIVEHGGLRAAARRLGVAQPLLTRSVRGLEKELGTPLFERQARGMVLTPLGRLFHERARGMVNELRRARDELAQAQGSGAGTVIAGLSIMPHMGLLPRALPAFRRRYPQVYLQLIEGLFPDLESQLRSGAIDFYLGAAPGTVPAGFIVQTLFSNTRAVVCRKGHPLARSRSLKALAGAEWALPSTDYDNQDDLARLFQEYGLPAPRVALQARTALSMMVALANSDLLALLPVQWREFDLTRDSLQVIAVRESLPAPDIVLIRRAEMPMTPAAEHLCDLMQRNAPSLQPMRGRA</sequence>